<dbReference type="AlphaFoldDB" id="A0A9E2W3M1"/>
<evidence type="ECO:0000313" key="3">
    <source>
        <dbReference type="Proteomes" id="UP000812270"/>
    </source>
</evidence>
<evidence type="ECO:0000256" key="1">
    <source>
        <dbReference type="SAM" id="Phobius"/>
    </source>
</evidence>
<feature type="transmembrane region" description="Helical" evidence="1">
    <location>
        <begin position="12"/>
        <end position="39"/>
    </location>
</feature>
<proteinExistence type="predicted"/>
<keyword evidence="3" id="KW-1185">Reference proteome</keyword>
<protein>
    <recommendedName>
        <fullName evidence="4">Type II secretion system protein GspG C-terminal domain-containing protein</fullName>
    </recommendedName>
</protein>
<name>A0A9E2W3M1_9BACT</name>
<comment type="caution">
    <text evidence="2">The sequence shown here is derived from an EMBL/GenBank/DDBJ whole genome shotgun (WGS) entry which is preliminary data.</text>
</comment>
<sequence length="178" mass="19985">MSNQTTRPKPGALYVLGILCFIPVLGFIAGVVFLTIGIIYYKDKWFSLMGVFGIVWTIACYATLFYVGFHSSVGRQGFADLSQSNLNSLVGEIEFYKVQHGHYPDKLEELKANNKFIFINDPTQSTFLSKTTSLYNYENKGDKYILFSSGVDNIPHTKDDLFPKITITDSSKIGLIKP</sequence>
<keyword evidence="1" id="KW-1133">Transmembrane helix</keyword>
<gene>
    <name evidence="2" type="ORF">KTO63_04600</name>
</gene>
<keyword evidence="1" id="KW-0812">Transmembrane</keyword>
<organism evidence="2 3">
    <name type="scientific">Pinibacter aurantiacus</name>
    <dbReference type="NCBI Taxonomy" id="2851599"/>
    <lineage>
        <taxon>Bacteria</taxon>
        <taxon>Pseudomonadati</taxon>
        <taxon>Bacteroidota</taxon>
        <taxon>Chitinophagia</taxon>
        <taxon>Chitinophagales</taxon>
        <taxon>Chitinophagaceae</taxon>
        <taxon>Pinibacter</taxon>
    </lineage>
</organism>
<keyword evidence="1" id="KW-0472">Membrane</keyword>
<accession>A0A9E2W3M1</accession>
<feature type="transmembrane region" description="Helical" evidence="1">
    <location>
        <begin position="45"/>
        <end position="67"/>
    </location>
</feature>
<dbReference type="EMBL" id="JAHSPG010000002">
    <property type="protein sequence ID" value="MBV4356418.1"/>
    <property type="molecule type" value="Genomic_DNA"/>
</dbReference>
<evidence type="ECO:0000313" key="2">
    <source>
        <dbReference type="EMBL" id="MBV4356418.1"/>
    </source>
</evidence>
<reference evidence="2" key="1">
    <citation type="submission" date="2021-06" db="EMBL/GenBank/DDBJ databases">
        <authorList>
            <person name="Huq M.A."/>
        </authorList>
    </citation>
    <scope>NUCLEOTIDE SEQUENCE</scope>
    <source>
        <strain evidence="2">MAH-26</strain>
    </source>
</reference>
<dbReference type="Proteomes" id="UP000812270">
    <property type="component" value="Unassembled WGS sequence"/>
</dbReference>
<evidence type="ECO:0008006" key="4">
    <source>
        <dbReference type="Google" id="ProtNLM"/>
    </source>
</evidence>
<dbReference type="RefSeq" id="WP_217790010.1">
    <property type="nucleotide sequence ID" value="NZ_JAHSPG010000002.1"/>
</dbReference>